<name>A0A9N9WBQ2_9HYPO</name>
<protein>
    <recommendedName>
        <fullName evidence="1">F-box domain-containing protein</fullName>
    </recommendedName>
</protein>
<dbReference type="AlphaFoldDB" id="A0A9N9WBQ2"/>
<dbReference type="PROSITE" id="PS50181">
    <property type="entry name" value="FBOX"/>
    <property type="match status" value="1"/>
</dbReference>
<evidence type="ECO:0000259" key="1">
    <source>
        <dbReference type="PROSITE" id="PS50181"/>
    </source>
</evidence>
<accession>A0A9N9WBQ2</accession>
<dbReference type="OrthoDB" id="5125662at2759"/>
<reference evidence="3" key="1">
    <citation type="submission" date="2019-06" db="EMBL/GenBank/DDBJ databases">
        <authorList>
            <person name="Broberg M."/>
        </authorList>
    </citation>
    <scope>NUCLEOTIDE SEQUENCE [LARGE SCALE GENOMIC DNA]</scope>
</reference>
<evidence type="ECO:0000313" key="3">
    <source>
        <dbReference type="Proteomes" id="UP000775872"/>
    </source>
</evidence>
<proteinExistence type="predicted"/>
<sequence>MSPLPIPPEILIHIITLLDPLGVWSLSQTCRYLRHVIRPGRNEKLALLLQWEGSRLLGGGTNLFIGNSFNPSSDLSLWERNLWVCSGCMTFLRHQHFNNHSLLKLGYRKLDPETSRQHCLTTWRPTLRGKKRGQEGPKYSASNEHARHGAKRHLRLCNECLFRQGKLKYQHASIHGFHGGTASTPIQVSRCVRFVCALDRYFPKVGRSLGHPEPEDDLFADHLREEIASRWVLYMIRCPDCSLWQELSSFRVGGSFPSWSPTHDGHGLVRYRGGLNQEDFHIDELCCHMCLFKRFGFSELCVDLLDWYGLLMKSTRFHIDQQLLSGWSTIRRNQRRFSRQYKKDIRRLLQDTEHMYHKRYRANSELGYLQVALVQFRHREFKEIWEKMMETDSHIAYGEMGIRSGFMFWLNDFDKCLETWRWLRACQDAVESNPGLLGWWALCQPRLHYHGVDTYLRRN</sequence>
<dbReference type="Pfam" id="PF00646">
    <property type="entry name" value="F-box"/>
    <property type="match status" value="1"/>
</dbReference>
<dbReference type="InterPro" id="IPR001810">
    <property type="entry name" value="F-box_dom"/>
</dbReference>
<dbReference type="CDD" id="cd09917">
    <property type="entry name" value="F-box_SF"/>
    <property type="match status" value="1"/>
</dbReference>
<organism evidence="2 3">
    <name type="scientific">Clonostachys solani</name>
    <dbReference type="NCBI Taxonomy" id="160281"/>
    <lineage>
        <taxon>Eukaryota</taxon>
        <taxon>Fungi</taxon>
        <taxon>Dikarya</taxon>
        <taxon>Ascomycota</taxon>
        <taxon>Pezizomycotina</taxon>
        <taxon>Sordariomycetes</taxon>
        <taxon>Hypocreomycetidae</taxon>
        <taxon>Hypocreales</taxon>
        <taxon>Bionectriaceae</taxon>
        <taxon>Clonostachys</taxon>
    </lineage>
</organism>
<dbReference type="SUPFAM" id="SSF81383">
    <property type="entry name" value="F-box domain"/>
    <property type="match status" value="1"/>
</dbReference>
<reference evidence="2 3" key="2">
    <citation type="submission" date="2021-10" db="EMBL/GenBank/DDBJ databases">
        <authorList>
            <person name="Piombo E."/>
        </authorList>
    </citation>
    <scope>NUCLEOTIDE SEQUENCE [LARGE SCALE GENOMIC DNA]</scope>
</reference>
<dbReference type="EMBL" id="CABFOC020000014">
    <property type="protein sequence ID" value="CAH0046083.1"/>
    <property type="molecule type" value="Genomic_DNA"/>
</dbReference>
<evidence type="ECO:0000313" key="2">
    <source>
        <dbReference type="EMBL" id="CAH0046083.1"/>
    </source>
</evidence>
<dbReference type="InterPro" id="IPR036047">
    <property type="entry name" value="F-box-like_dom_sf"/>
</dbReference>
<comment type="caution">
    <text evidence="2">The sequence shown here is derived from an EMBL/GenBank/DDBJ whole genome shotgun (WGS) entry which is preliminary data.</text>
</comment>
<gene>
    <name evidence="2" type="ORF">CSOL1703_00011810</name>
</gene>
<keyword evidence="3" id="KW-1185">Reference proteome</keyword>
<feature type="domain" description="F-box" evidence="1">
    <location>
        <begin position="1"/>
        <end position="48"/>
    </location>
</feature>
<dbReference type="Proteomes" id="UP000775872">
    <property type="component" value="Unassembled WGS sequence"/>
</dbReference>